<dbReference type="Proteomes" id="UP000466442">
    <property type="component" value="Unassembled WGS sequence"/>
</dbReference>
<sequence length="279" mass="31160">MPVREIESYLFRKLSRSNSRSAASEMGEEAKVGQLTLGELMTAIKEALPTKDDFFALNAEVQSLKQENIKLREELNTLQTNCIKNADTIEFLLNKSKENNLIFRGIPSETDAEPSKIVTKLLVEVLKINEHIKINKAFYIGPALRTRMILVVLASSSDKWIIFKNAKNLKGTKITVSQDFTVATREKRGKLFTVMNELKRRMGDGVHSFVRNNMLMVNKGRFYWHAEKGLITSNHLDGISELRSLTGEDLSEFVADIKSGKITRQSPGQSGSGAAPGGL</sequence>
<evidence type="ECO:0000313" key="2">
    <source>
        <dbReference type="Proteomes" id="UP000466442"/>
    </source>
</evidence>
<comment type="caution">
    <text evidence="1">The sequence shown here is derived from an EMBL/GenBank/DDBJ whole genome shotgun (WGS) entry which is preliminary data.</text>
</comment>
<gene>
    <name evidence="1" type="ORF">GE061_003822</name>
</gene>
<evidence type="ECO:0000313" key="1">
    <source>
        <dbReference type="EMBL" id="KAF6203403.1"/>
    </source>
</evidence>
<reference evidence="1" key="1">
    <citation type="journal article" date="2021" name="Mol. Ecol. Resour.">
        <title>Apolygus lucorum genome provides insights into omnivorousness and mesophyll feeding.</title>
        <authorList>
            <person name="Liu Y."/>
            <person name="Liu H."/>
            <person name="Wang H."/>
            <person name="Huang T."/>
            <person name="Liu B."/>
            <person name="Yang B."/>
            <person name="Yin L."/>
            <person name="Li B."/>
            <person name="Zhang Y."/>
            <person name="Zhang S."/>
            <person name="Jiang F."/>
            <person name="Zhang X."/>
            <person name="Ren Y."/>
            <person name="Wang B."/>
            <person name="Wang S."/>
            <person name="Lu Y."/>
            <person name="Wu K."/>
            <person name="Fan W."/>
            <person name="Wang G."/>
        </authorList>
    </citation>
    <scope>NUCLEOTIDE SEQUENCE</scope>
    <source>
        <strain evidence="1">12Hb</strain>
    </source>
</reference>
<keyword evidence="2" id="KW-1185">Reference proteome</keyword>
<name>A0A6A4JRC4_APOLU</name>
<dbReference type="Gene3D" id="3.30.70.1820">
    <property type="entry name" value="L1 transposable element, RRM domain"/>
    <property type="match status" value="1"/>
</dbReference>
<dbReference type="EMBL" id="WIXP02000011">
    <property type="protein sequence ID" value="KAF6203403.1"/>
    <property type="molecule type" value="Genomic_DNA"/>
</dbReference>
<protein>
    <submittedName>
        <fullName evidence="1">Uncharacterized protein</fullName>
    </submittedName>
</protein>
<dbReference type="OrthoDB" id="6628370at2759"/>
<accession>A0A6A4JRC4</accession>
<organism evidence="1 2">
    <name type="scientific">Apolygus lucorum</name>
    <name type="common">Small green plant bug</name>
    <name type="synonym">Lygocoris lucorum</name>
    <dbReference type="NCBI Taxonomy" id="248454"/>
    <lineage>
        <taxon>Eukaryota</taxon>
        <taxon>Metazoa</taxon>
        <taxon>Ecdysozoa</taxon>
        <taxon>Arthropoda</taxon>
        <taxon>Hexapoda</taxon>
        <taxon>Insecta</taxon>
        <taxon>Pterygota</taxon>
        <taxon>Neoptera</taxon>
        <taxon>Paraneoptera</taxon>
        <taxon>Hemiptera</taxon>
        <taxon>Heteroptera</taxon>
        <taxon>Panheteroptera</taxon>
        <taxon>Cimicomorpha</taxon>
        <taxon>Miridae</taxon>
        <taxon>Mirini</taxon>
        <taxon>Apolygus</taxon>
    </lineage>
</organism>
<dbReference type="AlphaFoldDB" id="A0A6A4JRC4"/>
<proteinExistence type="predicted"/>